<keyword evidence="4 7" id="KW-0067">ATP-binding</keyword>
<feature type="domain" description="PII-uridylyltransferase/Glutamine-synthetase adenylyltransferase" evidence="9">
    <location>
        <begin position="862"/>
        <end position="981"/>
    </location>
</feature>
<comment type="catalytic activity">
    <reaction evidence="7">
        <text>[glutamine synthetase]-L-tyrosine + ATP = [glutamine synthetase]-O(4)-(5'-adenylyl)-L-tyrosine + diphosphate</text>
        <dbReference type="Rhea" id="RHEA:18589"/>
        <dbReference type="Rhea" id="RHEA-COMP:10660"/>
        <dbReference type="Rhea" id="RHEA-COMP:10661"/>
        <dbReference type="ChEBI" id="CHEBI:30616"/>
        <dbReference type="ChEBI" id="CHEBI:33019"/>
        <dbReference type="ChEBI" id="CHEBI:46858"/>
        <dbReference type="ChEBI" id="CHEBI:83624"/>
        <dbReference type="EC" id="2.7.7.42"/>
    </reaction>
</comment>
<comment type="cofactor">
    <cofactor evidence="7">
        <name>Mg(2+)</name>
        <dbReference type="ChEBI" id="CHEBI:18420"/>
    </cofactor>
</comment>
<protein>
    <recommendedName>
        <fullName evidence="7">Bifunctional glutamine synthetase adenylyltransferase/adenylyl-removing enzyme</fullName>
    </recommendedName>
    <alternativeName>
        <fullName evidence="7">ATP:glutamine synthetase adenylyltransferase</fullName>
    </alternativeName>
    <alternativeName>
        <fullName evidence="7">ATase</fullName>
    </alternativeName>
    <domain>
        <recommendedName>
            <fullName evidence="7">Glutamine synthetase adenylyl-L-tyrosine phosphorylase</fullName>
            <ecNumber evidence="7">2.7.7.89</ecNumber>
        </recommendedName>
        <alternativeName>
            <fullName evidence="7">Adenylyl removase</fullName>
            <shortName evidence="7">AR</shortName>
            <shortName evidence="7">AT-N</shortName>
        </alternativeName>
    </domain>
    <domain>
        <recommendedName>
            <fullName evidence="7">Glutamine synthetase adenylyl transferase</fullName>
            <ecNumber evidence="7">2.7.7.42</ecNumber>
        </recommendedName>
        <alternativeName>
            <fullName evidence="7">Adenylyl transferase</fullName>
            <shortName evidence="7">AT</shortName>
            <shortName evidence="7">AT-C</shortName>
        </alternativeName>
    </domain>
</protein>
<evidence type="ECO:0000256" key="3">
    <source>
        <dbReference type="ARBA" id="ARBA00022741"/>
    </source>
</evidence>
<keyword evidence="10" id="KW-0436">Ligase</keyword>
<dbReference type="GO" id="GO:0016874">
    <property type="term" value="F:ligase activity"/>
    <property type="evidence" value="ECO:0007669"/>
    <property type="project" value="UniProtKB-KW"/>
</dbReference>
<evidence type="ECO:0000259" key="8">
    <source>
        <dbReference type="Pfam" id="PF03710"/>
    </source>
</evidence>
<keyword evidence="2 7" id="KW-0548">Nucleotidyltransferase</keyword>
<dbReference type="GO" id="GO:0000287">
    <property type="term" value="F:magnesium ion binding"/>
    <property type="evidence" value="ECO:0007669"/>
    <property type="project" value="UniProtKB-UniRule"/>
</dbReference>
<dbReference type="PANTHER" id="PTHR30621:SF0">
    <property type="entry name" value="BIFUNCTIONAL GLUTAMINE SYNTHETASE ADENYLYLTRANSFERASE_ADENYLYL-REMOVING ENZYME"/>
    <property type="match status" value="1"/>
</dbReference>
<comment type="catalytic activity">
    <reaction evidence="7">
        <text>[glutamine synthetase]-O(4)-(5'-adenylyl)-L-tyrosine + phosphate = [glutamine synthetase]-L-tyrosine + ADP</text>
        <dbReference type="Rhea" id="RHEA:43716"/>
        <dbReference type="Rhea" id="RHEA-COMP:10660"/>
        <dbReference type="Rhea" id="RHEA-COMP:10661"/>
        <dbReference type="ChEBI" id="CHEBI:43474"/>
        <dbReference type="ChEBI" id="CHEBI:46858"/>
        <dbReference type="ChEBI" id="CHEBI:83624"/>
        <dbReference type="ChEBI" id="CHEBI:456216"/>
        <dbReference type="EC" id="2.7.7.89"/>
    </reaction>
</comment>
<evidence type="ECO:0000256" key="4">
    <source>
        <dbReference type="ARBA" id="ARBA00022840"/>
    </source>
</evidence>
<keyword evidence="3 7" id="KW-0547">Nucleotide-binding</keyword>
<dbReference type="Gene3D" id="1.20.120.1510">
    <property type="match status" value="1"/>
</dbReference>
<keyword evidence="6 7" id="KW-0511">Multifunctional enzyme</keyword>
<feature type="domain" description="Glutamate-ammonia ligase adenylyltransferase repeated" evidence="8">
    <location>
        <begin position="578"/>
        <end position="824"/>
    </location>
</feature>
<dbReference type="InterPro" id="IPR043519">
    <property type="entry name" value="NT_sf"/>
</dbReference>
<evidence type="ECO:0000256" key="6">
    <source>
        <dbReference type="ARBA" id="ARBA00023268"/>
    </source>
</evidence>
<dbReference type="Gene3D" id="3.30.460.10">
    <property type="entry name" value="Beta Polymerase, domain 2"/>
    <property type="match status" value="2"/>
</dbReference>
<dbReference type="EMBL" id="FWZX01000014">
    <property type="protein sequence ID" value="SMF40936.1"/>
    <property type="molecule type" value="Genomic_DNA"/>
</dbReference>
<comment type="function">
    <text evidence="7">Involved in the regulation of glutamine synthetase GlnA, a key enzyme in the process to assimilate ammonia. When cellular nitrogen levels are high, the C-terminal adenylyl transferase (AT) inactivates GlnA by covalent transfer of an adenylyl group from ATP to specific tyrosine residue of GlnA, thus reducing its activity. Conversely, when nitrogen levels are low, the N-terminal adenylyl removase (AR) activates GlnA by removing the adenylyl group by phosphorolysis, increasing its activity. The regulatory region of GlnE binds the signal transduction protein PII (GlnB) which indicates the nitrogen status of the cell.</text>
</comment>
<dbReference type="NCBIfam" id="NF008292">
    <property type="entry name" value="PRK11072.1"/>
    <property type="match status" value="1"/>
</dbReference>
<dbReference type="Gene3D" id="1.20.120.330">
    <property type="entry name" value="Nucleotidyltransferases domain 2"/>
    <property type="match status" value="2"/>
</dbReference>
<dbReference type="HAMAP" id="MF_00802">
    <property type="entry name" value="GlnE"/>
    <property type="match status" value="1"/>
</dbReference>
<comment type="similarity">
    <text evidence="7">Belongs to the GlnE family.</text>
</comment>
<dbReference type="EC" id="2.7.7.89" evidence="7"/>
<feature type="domain" description="PII-uridylyltransferase/Glutamine-synthetase adenylyltransferase" evidence="9">
    <location>
        <begin position="340"/>
        <end position="466"/>
    </location>
</feature>
<feature type="region of interest" description="Adenylyl removase" evidence="7">
    <location>
        <begin position="1"/>
        <end position="472"/>
    </location>
</feature>
<evidence type="ECO:0000256" key="1">
    <source>
        <dbReference type="ARBA" id="ARBA00022679"/>
    </source>
</evidence>
<dbReference type="GO" id="GO:0000820">
    <property type="term" value="P:regulation of glutamine family amino acid metabolic process"/>
    <property type="evidence" value="ECO:0007669"/>
    <property type="project" value="UniProtKB-UniRule"/>
</dbReference>
<feature type="domain" description="Glutamate-ammonia ligase adenylyltransferase repeated" evidence="8">
    <location>
        <begin position="56"/>
        <end position="304"/>
    </location>
</feature>
<dbReference type="AlphaFoldDB" id="A0A1Y6C1P9"/>
<dbReference type="SUPFAM" id="SSF81301">
    <property type="entry name" value="Nucleotidyltransferase"/>
    <property type="match status" value="2"/>
</dbReference>
<dbReference type="STRING" id="560819.SAMN05428998_11461"/>
<evidence type="ECO:0000256" key="2">
    <source>
        <dbReference type="ARBA" id="ARBA00022695"/>
    </source>
</evidence>
<dbReference type="InterPro" id="IPR013546">
    <property type="entry name" value="PII_UdlTrfase/GS_AdlTrfase"/>
</dbReference>
<organism evidence="10 11">
    <name type="scientific">Tistlia consotensis USBA 355</name>
    <dbReference type="NCBI Taxonomy" id="560819"/>
    <lineage>
        <taxon>Bacteria</taxon>
        <taxon>Pseudomonadati</taxon>
        <taxon>Pseudomonadota</taxon>
        <taxon>Alphaproteobacteria</taxon>
        <taxon>Rhodospirillales</taxon>
        <taxon>Rhodovibrionaceae</taxon>
        <taxon>Tistlia</taxon>
    </lineage>
</organism>
<evidence type="ECO:0000313" key="11">
    <source>
        <dbReference type="Proteomes" id="UP000192917"/>
    </source>
</evidence>
<dbReference type="Pfam" id="PF08335">
    <property type="entry name" value="GlnD_UR_UTase"/>
    <property type="match status" value="2"/>
</dbReference>
<dbReference type="CDD" id="cd05401">
    <property type="entry name" value="NT_GlnE_GlnD_like"/>
    <property type="match status" value="2"/>
</dbReference>
<keyword evidence="1 7" id="KW-0808">Transferase</keyword>
<dbReference type="NCBIfam" id="NF010706">
    <property type="entry name" value="PRK14108.1"/>
    <property type="match status" value="1"/>
</dbReference>
<dbReference type="EC" id="2.7.7.42" evidence="7"/>
<evidence type="ECO:0000313" key="10">
    <source>
        <dbReference type="EMBL" id="SMF40936.1"/>
    </source>
</evidence>
<keyword evidence="5 7" id="KW-0460">Magnesium</keyword>
<accession>A0A1Y6C1P9</accession>
<dbReference type="Pfam" id="PF03710">
    <property type="entry name" value="GlnE"/>
    <property type="match status" value="2"/>
</dbReference>
<name>A0A1Y6C1P9_9PROT</name>
<dbReference type="PANTHER" id="PTHR30621">
    <property type="entry name" value="GLUTAMINE SYNTHETASE ADENYLYLTRANSFERASE"/>
    <property type="match status" value="1"/>
</dbReference>
<proteinExistence type="inferred from homology"/>
<evidence type="ECO:0000256" key="5">
    <source>
        <dbReference type="ARBA" id="ARBA00022842"/>
    </source>
</evidence>
<keyword evidence="11" id="KW-1185">Reference proteome</keyword>
<sequence>MLNAAFAAADWPQPADPAQAELARQRWSEAAARLEPPERARAEALAAEAAGRRLLDALFGSSPFLTDALLREPVFTLDLLRDGPDAVMAELLDELKALSKQEVPRDRLSAELRRAKRRAALAVGLADVGGLWALEAVTGALSELADAALDAALAWLLAERIARGDLELPASACAKDGTPLERCGYFVLAMGKYGARELNYSSDVDLIVFYEPGRMAWHGRRTLSEAMVRMTEELARLIDERTAEGYVFRTDLRLRPDPGATPLAISVDAALAYYESAGQNWERAAMIKARVAAGDRATGDAFLRDLKPFVWRKHLDFWAIQDVHSIKRQIQAVKGGAEVAVEGHNVKLGRGGIREIEFFCQTQQLIFGGRDPRLRDPCTLHALQALADSGHVEARTAKELAEAYRELRRIEHRLQMVDDRQTHSLPDSAAGIARIATFLGYPDGASFRRHLLATLHCVEGHYGELFEEAPPLSGPGNLVFTGGEPDPGTVETLARLGFKDGERVFNIVRAWHHGRYRATRSARARELLTELMPALLEKLGQTREPDEGLARFDAFLGRLPEGVQLFSLLYQNPSLLDLLAEVMGRAPALAEHLGRNAALLEAVIDGRFLEPSPGRAVLQEELARELGQARDFQDCLDIVRRWANDRRFLIGIALLRHGIEVDEAGVALSDVAETCIAGLLGPCTEELARNHGHLPGPGLAVLALGKLGGRDMTVSSDLDLVFLYEGQPHGGELDESDGPKPLPPSLYYGRLAQRLISALSALTGEGRLYEVDPRLRPSGSAGPIALSRQGFLRYQQEEAWVWEHMALTRARVVVAEPALQAAIEADIRSVLTVPREPGHLVVEVDAMRERIAKQYPGRSLWDCKYLRGALYDLDFLAQYLQLRHAAEHPEVLCRSSAEAFGRLAEAGLLDGGRARFLAEATRLWRRVQGFLRLTVGDRFDEVAAPPGLKAALARAAGAESFEALQQRLMETAQGVSQCYSEIVAGPARRAQAAAERAAGAPGDA</sequence>
<reference evidence="10 11" key="1">
    <citation type="submission" date="2017-04" db="EMBL/GenBank/DDBJ databases">
        <authorList>
            <person name="Afonso C.L."/>
            <person name="Miller P.J."/>
            <person name="Scott M.A."/>
            <person name="Spackman E."/>
            <person name="Goraichik I."/>
            <person name="Dimitrov K.M."/>
            <person name="Suarez D.L."/>
            <person name="Swayne D.E."/>
        </authorList>
    </citation>
    <scope>NUCLEOTIDE SEQUENCE [LARGE SCALE GENOMIC DNA]</scope>
    <source>
        <strain evidence="10 11">USBA 355</strain>
    </source>
</reference>
<dbReference type="GO" id="GO:0008882">
    <property type="term" value="F:[glutamate-ammonia-ligase] adenylyltransferase activity"/>
    <property type="evidence" value="ECO:0007669"/>
    <property type="project" value="UniProtKB-UniRule"/>
</dbReference>
<dbReference type="InterPro" id="IPR005190">
    <property type="entry name" value="GlnE_rpt_dom"/>
</dbReference>
<dbReference type="GO" id="GO:0047388">
    <property type="term" value="F:[glutamine synthetase]-adenylyl-L-tyrosine phosphorylase activity"/>
    <property type="evidence" value="ECO:0007669"/>
    <property type="project" value="UniProtKB-EC"/>
</dbReference>
<dbReference type="SUPFAM" id="SSF81593">
    <property type="entry name" value="Nucleotidyltransferase substrate binding subunit/domain"/>
    <property type="match status" value="2"/>
</dbReference>
<evidence type="ECO:0000256" key="7">
    <source>
        <dbReference type="HAMAP-Rule" id="MF_00802"/>
    </source>
</evidence>
<dbReference type="GO" id="GO:0005524">
    <property type="term" value="F:ATP binding"/>
    <property type="evidence" value="ECO:0007669"/>
    <property type="project" value="UniProtKB-UniRule"/>
</dbReference>
<evidence type="ECO:0000259" key="9">
    <source>
        <dbReference type="Pfam" id="PF08335"/>
    </source>
</evidence>
<dbReference type="GO" id="GO:0005829">
    <property type="term" value="C:cytosol"/>
    <property type="evidence" value="ECO:0007669"/>
    <property type="project" value="TreeGrafter"/>
</dbReference>
<feature type="region of interest" description="Adenylyl transferase" evidence="7">
    <location>
        <begin position="476"/>
        <end position="1004"/>
    </location>
</feature>
<dbReference type="InterPro" id="IPR023057">
    <property type="entry name" value="GlnE"/>
</dbReference>
<dbReference type="Proteomes" id="UP000192917">
    <property type="component" value="Unassembled WGS sequence"/>
</dbReference>
<gene>
    <name evidence="7" type="primary">glnE</name>
    <name evidence="10" type="ORF">SAMN05428998_11461</name>
</gene>